<proteinExistence type="predicted"/>
<reference evidence="1" key="1">
    <citation type="journal article" date="2016" name="Mol. Biol. Evol.">
        <title>Comparative Genomics of Early-Diverging Mushroom-Forming Fungi Provides Insights into the Origins of Lignocellulose Decay Capabilities.</title>
        <authorList>
            <person name="Nagy L.G."/>
            <person name="Riley R."/>
            <person name="Tritt A."/>
            <person name="Adam C."/>
            <person name="Daum C."/>
            <person name="Floudas D."/>
            <person name="Sun H."/>
            <person name="Yadav J.S."/>
            <person name="Pangilinan J."/>
            <person name="Larsson K.H."/>
            <person name="Matsuura K."/>
            <person name="Barry K."/>
            <person name="Labutti K."/>
            <person name="Kuo R."/>
            <person name="Ohm R.A."/>
            <person name="Bhattacharya S.S."/>
            <person name="Shirouzu T."/>
            <person name="Yoshinaga Y."/>
            <person name="Martin F.M."/>
            <person name="Grigoriev I.V."/>
            <person name="Hibbett D.S."/>
        </authorList>
    </citation>
    <scope>NUCLEOTIDE SEQUENCE [LARGE SCALE GENOMIC DNA]</scope>
    <source>
        <strain evidence="1">CBS 109695</strain>
    </source>
</reference>
<protein>
    <submittedName>
        <fullName evidence="1">Uncharacterized protein</fullName>
    </submittedName>
</protein>
<name>A0A166CBY9_9AGAM</name>
<evidence type="ECO:0000313" key="1">
    <source>
        <dbReference type="EMBL" id="KZP13501.1"/>
    </source>
</evidence>
<organism evidence="1">
    <name type="scientific">Athelia psychrophila</name>
    <dbReference type="NCBI Taxonomy" id="1759441"/>
    <lineage>
        <taxon>Eukaryota</taxon>
        <taxon>Fungi</taxon>
        <taxon>Dikarya</taxon>
        <taxon>Basidiomycota</taxon>
        <taxon>Agaricomycotina</taxon>
        <taxon>Agaricomycetes</taxon>
        <taxon>Agaricomycetidae</taxon>
        <taxon>Atheliales</taxon>
        <taxon>Atheliaceae</taxon>
        <taxon>Athelia</taxon>
    </lineage>
</organism>
<gene>
    <name evidence="1" type="ORF">FIBSPDRAFT_869329</name>
</gene>
<accession>A0A166CBY9</accession>
<dbReference type="AlphaFoldDB" id="A0A166CBY9"/>
<dbReference type="EMBL" id="KV417632">
    <property type="protein sequence ID" value="KZP13501.1"/>
    <property type="molecule type" value="Genomic_DNA"/>
</dbReference>
<feature type="non-terminal residue" evidence="1">
    <location>
        <position position="77"/>
    </location>
</feature>
<sequence length="77" mass="8465">MSMSMSGVTDAGACMQHRQRNERISDIARMKARAIPEWGAEHRSSCTAAPSDLRCSQTLIGGDHRSPVTPLRRLLVT</sequence>